<evidence type="ECO:0000256" key="13">
    <source>
        <dbReference type="ARBA" id="ARBA00055494"/>
    </source>
</evidence>
<keyword evidence="8 15" id="KW-1133">Transmembrane helix</keyword>
<comment type="function">
    <text evidence="13">May play important roles in selective fasciculation and zone-to-zone projection of the primary olfactory axons.</text>
</comment>
<accession>A0A6P7LVG4</accession>
<protein>
    <recommendedName>
        <fullName evidence="14">Neural cell adhesion molecule 2</fullName>
    </recommendedName>
</protein>
<dbReference type="InterPro" id="IPR013783">
    <property type="entry name" value="Ig-like_fold"/>
</dbReference>
<dbReference type="PANTHER" id="PTHR44170">
    <property type="entry name" value="PROTEIN SIDEKICK"/>
    <property type="match status" value="1"/>
</dbReference>
<evidence type="ECO:0000256" key="4">
    <source>
        <dbReference type="ARBA" id="ARBA00022692"/>
    </source>
</evidence>
<keyword evidence="2" id="KW-1003">Cell membrane</keyword>
<evidence type="ECO:0000256" key="15">
    <source>
        <dbReference type="SAM" id="Phobius"/>
    </source>
</evidence>
<dbReference type="FunFam" id="2.60.40.10:FF:000575">
    <property type="entry name" value="Neural cell adhesion molecule 2"/>
    <property type="match status" value="1"/>
</dbReference>
<keyword evidence="11" id="KW-0325">Glycoprotein</keyword>
<keyword evidence="19" id="KW-1185">Reference proteome</keyword>
<evidence type="ECO:0000256" key="9">
    <source>
        <dbReference type="ARBA" id="ARBA00023136"/>
    </source>
</evidence>
<proteinExistence type="predicted"/>
<evidence type="ECO:0000313" key="19">
    <source>
        <dbReference type="Proteomes" id="UP000515150"/>
    </source>
</evidence>
<dbReference type="GO" id="GO:0098609">
    <property type="term" value="P:cell-cell adhesion"/>
    <property type="evidence" value="ECO:0007669"/>
    <property type="project" value="TreeGrafter"/>
</dbReference>
<feature type="domain" description="Ig-like" evidence="17">
    <location>
        <begin position="403"/>
        <end position="493"/>
    </location>
</feature>
<dbReference type="InterPro" id="IPR036179">
    <property type="entry name" value="Ig-like_dom_sf"/>
</dbReference>
<dbReference type="CDD" id="cd00096">
    <property type="entry name" value="Ig"/>
    <property type="match status" value="2"/>
</dbReference>
<dbReference type="GeneID" id="114850101"/>
<feature type="chain" id="PRO_5027537450" description="Neural cell adhesion molecule 2" evidence="16">
    <location>
        <begin position="19"/>
        <end position="798"/>
    </location>
</feature>
<evidence type="ECO:0000256" key="8">
    <source>
        <dbReference type="ARBA" id="ARBA00022989"/>
    </source>
</evidence>
<comment type="subcellular location">
    <subcellularLocation>
        <location evidence="1">Cell membrane</location>
        <topology evidence="1">Single-pass type I membrane protein</topology>
    </subcellularLocation>
</comment>
<dbReference type="PRINTS" id="PR01838">
    <property type="entry name" value="NCAMFAMILY"/>
</dbReference>
<dbReference type="InterPro" id="IPR003599">
    <property type="entry name" value="Ig_sub"/>
</dbReference>
<feature type="domain" description="Ig-like" evidence="17">
    <location>
        <begin position="20"/>
        <end position="107"/>
    </location>
</feature>
<keyword evidence="5 16" id="KW-0732">Signal</keyword>
<dbReference type="Proteomes" id="UP000515150">
    <property type="component" value="Chromosome 2"/>
</dbReference>
<dbReference type="Gene3D" id="2.60.40.10">
    <property type="entry name" value="Immunoglobulins"/>
    <property type="match status" value="7"/>
</dbReference>
<dbReference type="AlphaFoldDB" id="A0A6P7LVG4"/>
<dbReference type="SMART" id="SM00408">
    <property type="entry name" value="IGc2"/>
    <property type="match status" value="5"/>
</dbReference>
<dbReference type="CDD" id="cd00063">
    <property type="entry name" value="FN3"/>
    <property type="match status" value="2"/>
</dbReference>
<dbReference type="SUPFAM" id="SSF49265">
    <property type="entry name" value="Fibronectin type III"/>
    <property type="match status" value="1"/>
</dbReference>
<feature type="domain" description="Fibronectin type-III" evidence="18">
    <location>
        <begin position="500"/>
        <end position="593"/>
    </location>
</feature>
<gene>
    <name evidence="20" type="primary">LOC114850101</name>
</gene>
<keyword evidence="7" id="KW-0130">Cell adhesion</keyword>
<keyword evidence="4 15" id="KW-0812">Transmembrane</keyword>
<evidence type="ECO:0000256" key="16">
    <source>
        <dbReference type="SAM" id="SignalP"/>
    </source>
</evidence>
<dbReference type="GO" id="GO:0005886">
    <property type="term" value="C:plasma membrane"/>
    <property type="evidence" value="ECO:0007669"/>
    <property type="project" value="UniProtKB-SubCell"/>
</dbReference>
<dbReference type="FunFam" id="2.60.40.10:FF:000436">
    <property type="entry name" value="Neural cell adhesion molecule 2"/>
    <property type="match status" value="1"/>
</dbReference>
<dbReference type="SMART" id="SM00409">
    <property type="entry name" value="IG"/>
    <property type="match status" value="5"/>
</dbReference>
<keyword evidence="10" id="KW-1015">Disulfide bond</keyword>
<dbReference type="PRINTS" id="PR00014">
    <property type="entry name" value="FNTYPEIII"/>
</dbReference>
<dbReference type="Pfam" id="PF00041">
    <property type="entry name" value="fn3"/>
    <property type="match status" value="1"/>
</dbReference>
<organism evidence="19 20">
    <name type="scientific">Betta splendens</name>
    <name type="common">Siamese fighting fish</name>
    <dbReference type="NCBI Taxonomy" id="158456"/>
    <lineage>
        <taxon>Eukaryota</taxon>
        <taxon>Metazoa</taxon>
        <taxon>Chordata</taxon>
        <taxon>Craniata</taxon>
        <taxon>Vertebrata</taxon>
        <taxon>Euteleostomi</taxon>
        <taxon>Actinopterygii</taxon>
        <taxon>Neopterygii</taxon>
        <taxon>Teleostei</taxon>
        <taxon>Neoteleostei</taxon>
        <taxon>Acanthomorphata</taxon>
        <taxon>Anabantaria</taxon>
        <taxon>Anabantiformes</taxon>
        <taxon>Anabantoidei</taxon>
        <taxon>Osphronemidae</taxon>
        <taxon>Betta</taxon>
    </lineage>
</organism>
<feature type="domain" description="Fibronectin type-III" evidence="18">
    <location>
        <begin position="595"/>
        <end position="690"/>
    </location>
</feature>
<evidence type="ECO:0000256" key="3">
    <source>
        <dbReference type="ARBA" id="ARBA00022553"/>
    </source>
</evidence>
<dbReference type="FunFam" id="2.60.40.10:FF:000086">
    <property type="entry name" value="Neural cell adhesion molecule 1"/>
    <property type="match status" value="1"/>
</dbReference>
<keyword evidence="12" id="KW-0393">Immunoglobulin domain</keyword>
<evidence type="ECO:0000256" key="2">
    <source>
        <dbReference type="ARBA" id="ARBA00022475"/>
    </source>
</evidence>
<keyword evidence="9 15" id="KW-0472">Membrane</keyword>
<keyword evidence="6" id="KW-0677">Repeat</keyword>
<reference evidence="20" key="1">
    <citation type="submission" date="2025-08" db="UniProtKB">
        <authorList>
            <consortium name="RefSeq"/>
        </authorList>
    </citation>
    <scope>IDENTIFICATION</scope>
</reference>
<evidence type="ECO:0000259" key="17">
    <source>
        <dbReference type="PROSITE" id="PS50835"/>
    </source>
</evidence>
<dbReference type="FunFam" id="2.60.40.10:FF:000381">
    <property type="entry name" value="Neural cell adhesion molecule 2"/>
    <property type="match status" value="1"/>
</dbReference>
<dbReference type="FunFam" id="2.60.40.10:FF:000636">
    <property type="entry name" value="Neural cell adhesion molecule 2"/>
    <property type="match status" value="1"/>
</dbReference>
<evidence type="ECO:0000256" key="1">
    <source>
        <dbReference type="ARBA" id="ARBA00004251"/>
    </source>
</evidence>
<dbReference type="InterPro" id="IPR036116">
    <property type="entry name" value="FN3_sf"/>
</dbReference>
<dbReference type="RefSeq" id="XP_028997919.1">
    <property type="nucleotide sequence ID" value="XM_029142086.3"/>
</dbReference>
<feature type="domain" description="Ig-like" evidence="17">
    <location>
        <begin position="112"/>
        <end position="196"/>
    </location>
</feature>
<feature type="transmembrane region" description="Helical" evidence="15">
    <location>
        <begin position="695"/>
        <end position="718"/>
    </location>
</feature>
<dbReference type="PANTHER" id="PTHR44170:SF56">
    <property type="entry name" value="FIBRONECTIN TYPE-III DOMAIN-CONTAINING PROTEIN"/>
    <property type="match status" value="1"/>
</dbReference>
<evidence type="ECO:0000256" key="6">
    <source>
        <dbReference type="ARBA" id="ARBA00022737"/>
    </source>
</evidence>
<evidence type="ECO:0000259" key="18">
    <source>
        <dbReference type="PROSITE" id="PS50853"/>
    </source>
</evidence>
<dbReference type="SUPFAM" id="SSF48726">
    <property type="entry name" value="Immunoglobulin"/>
    <property type="match status" value="5"/>
</dbReference>
<dbReference type="Pfam" id="PF13927">
    <property type="entry name" value="Ig_3"/>
    <property type="match status" value="1"/>
</dbReference>
<evidence type="ECO:0000256" key="5">
    <source>
        <dbReference type="ARBA" id="ARBA00022729"/>
    </source>
</evidence>
<evidence type="ECO:0000313" key="20">
    <source>
        <dbReference type="RefSeq" id="XP_028997919.1"/>
    </source>
</evidence>
<evidence type="ECO:0000256" key="11">
    <source>
        <dbReference type="ARBA" id="ARBA00023180"/>
    </source>
</evidence>
<dbReference type="Pfam" id="PF07679">
    <property type="entry name" value="I-set"/>
    <property type="match status" value="4"/>
</dbReference>
<dbReference type="PROSITE" id="PS50835">
    <property type="entry name" value="IG_LIKE"/>
    <property type="match status" value="5"/>
</dbReference>
<dbReference type="InterPro" id="IPR007110">
    <property type="entry name" value="Ig-like_dom"/>
</dbReference>
<evidence type="ECO:0000256" key="10">
    <source>
        <dbReference type="ARBA" id="ARBA00023157"/>
    </source>
</evidence>
<dbReference type="PROSITE" id="PS50853">
    <property type="entry name" value="FN3"/>
    <property type="match status" value="2"/>
</dbReference>
<dbReference type="FunFam" id="2.60.40.10:FF:000528">
    <property type="entry name" value="Neural cell adhesion molecule 2"/>
    <property type="match status" value="1"/>
</dbReference>
<dbReference type="SMART" id="SM00060">
    <property type="entry name" value="FN3"/>
    <property type="match status" value="2"/>
</dbReference>
<feature type="domain" description="Ig-like" evidence="17">
    <location>
        <begin position="304"/>
        <end position="398"/>
    </location>
</feature>
<evidence type="ECO:0000256" key="7">
    <source>
        <dbReference type="ARBA" id="ARBA00022889"/>
    </source>
</evidence>
<feature type="signal peptide" evidence="16">
    <location>
        <begin position="1"/>
        <end position="18"/>
    </location>
</feature>
<dbReference type="InterPro" id="IPR003598">
    <property type="entry name" value="Ig_sub2"/>
</dbReference>
<sequence length="798" mass="88743">MMLKLVHLLGVLVCSGQAALQVSISLNKVELSVGESKFFICTAIGEPVRLDWFNPQGERILPSKRMALHTEASRSRLIIYNAIIEDAGIYRCQATDAGGHTEEASVVLEIYQRLTFQDIQSPQEFRHGETAEVVCDVISSPVPVVVWYYQDKEITEEHHSRFQVLANNNLQIHQVTKADEGVYRCEASVEARGEIDFVDIAVVVNVPPVLSVLQQSFNATADYQESVTFTCLTSGSPDPLVTWHRKGQQLEPSEQYILNRLEGGRSMLTVRNIRQGDGGTYSCRATNKAGSQERELFLKVFVQPHITLLKNVTAVEGSAAMISCVAEGEPLPDISWRRASDGQTFVDGDKSQDGRFEVRGRHGKSVLTISGVRLGDLGRFDCEALSRIGGHQKSMFLDIEYIPKFLTNHTIYYSWEGNPVNISCDVMSNPPATMLWRRERFTISAEGTANTRVHSAEGKSVLEVTPMSDRDFGRYNCTARNNIGVRYQEFILAQADVPSNPYSVRLSAVSQRLATVTFMKPDSHGGVPISYYLVQYKEVGLQDWRDVRSHSIQTTVVLTGLEPNTTYEVRVAAVNGKGQGEFSHTETFQTLPIREPSPPAVHGQRGMGKAYRLGLVKQDDGGMPIVEYIVKYKTDKEEQWMTKLVPGANDFAMLQPLQWNTRYEVEITARNVKGLSEPTFYQFFMPQKPDITESLFSGLGLGAVVGLGLGALLLLLVLVDVSCFFLRHCGLLMCITRTLCSKKTATSGKGKEIEEGKAAYLKLPLKEENGKESLKPDTIEIKVHSDNSIHTKPDDSKA</sequence>
<name>A0A6P7LVG4_BETSP</name>
<evidence type="ECO:0000256" key="14">
    <source>
        <dbReference type="ARBA" id="ARBA00067628"/>
    </source>
</evidence>
<feature type="domain" description="Ig-like" evidence="17">
    <location>
        <begin position="207"/>
        <end position="297"/>
    </location>
</feature>
<keyword evidence="3" id="KW-0597">Phosphoprotein</keyword>
<dbReference type="FunFam" id="2.60.40.10:FF:000450">
    <property type="entry name" value="Neural cell adhesion molecule 2"/>
    <property type="match status" value="1"/>
</dbReference>
<evidence type="ECO:0000256" key="12">
    <source>
        <dbReference type="ARBA" id="ARBA00023319"/>
    </source>
</evidence>
<dbReference type="InterPro" id="IPR003961">
    <property type="entry name" value="FN3_dom"/>
</dbReference>
<dbReference type="InterPro" id="IPR013098">
    <property type="entry name" value="Ig_I-set"/>
</dbReference>
<dbReference type="InterPro" id="IPR009138">
    <property type="entry name" value="Neural_cell_adh"/>
</dbReference>